<feature type="compositionally biased region" description="Low complexity" evidence="1">
    <location>
        <begin position="169"/>
        <end position="178"/>
    </location>
</feature>
<feature type="region of interest" description="Disordered" evidence="1">
    <location>
        <begin position="133"/>
        <end position="178"/>
    </location>
</feature>
<evidence type="ECO:0000256" key="1">
    <source>
        <dbReference type="SAM" id="MobiDB-lite"/>
    </source>
</evidence>
<proteinExistence type="predicted"/>
<dbReference type="Proteomes" id="UP000008311">
    <property type="component" value="Unassembled WGS sequence"/>
</dbReference>
<dbReference type="EMBL" id="EQ981992">
    <property type="protein sequence ID" value="EEF24528.1"/>
    <property type="molecule type" value="Genomic_DNA"/>
</dbReference>
<name>B9THY7_RICCO</name>
<gene>
    <name evidence="2" type="ORF">RCOM_1890620</name>
</gene>
<reference evidence="3" key="1">
    <citation type="journal article" date="2010" name="Nat. Biotechnol.">
        <title>Draft genome sequence of the oilseed species Ricinus communis.</title>
        <authorList>
            <person name="Chan A.P."/>
            <person name="Crabtree J."/>
            <person name="Zhao Q."/>
            <person name="Lorenzi H."/>
            <person name="Orvis J."/>
            <person name="Puiu D."/>
            <person name="Melake-Berhan A."/>
            <person name="Jones K.M."/>
            <person name="Redman J."/>
            <person name="Chen G."/>
            <person name="Cahoon E.B."/>
            <person name="Gedil M."/>
            <person name="Stanke M."/>
            <person name="Haas B.J."/>
            <person name="Wortman J.R."/>
            <person name="Fraser-Liggett C.M."/>
            <person name="Ravel J."/>
            <person name="Rabinowicz P.D."/>
        </authorList>
    </citation>
    <scope>NUCLEOTIDE SEQUENCE [LARGE SCALE GENOMIC DNA]</scope>
    <source>
        <strain evidence="3">cv. Hale</strain>
    </source>
</reference>
<organism evidence="2 3">
    <name type="scientific">Ricinus communis</name>
    <name type="common">Castor bean</name>
    <dbReference type="NCBI Taxonomy" id="3988"/>
    <lineage>
        <taxon>Eukaryota</taxon>
        <taxon>Viridiplantae</taxon>
        <taxon>Streptophyta</taxon>
        <taxon>Embryophyta</taxon>
        <taxon>Tracheophyta</taxon>
        <taxon>Spermatophyta</taxon>
        <taxon>Magnoliopsida</taxon>
        <taxon>eudicotyledons</taxon>
        <taxon>Gunneridae</taxon>
        <taxon>Pentapetalae</taxon>
        <taxon>rosids</taxon>
        <taxon>fabids</taxon>
        <taxon>Malpighiales</taxon>
        <taxon>Euphorbiaceae</taxon>
        <taxon>Acalyphoideae</taxon>
        <taxon>Acalypheae</taxon>
        <taxon>Ricinus</taxon>
    </lineage>
</organism>
<evidence type="ECO:0000313" key="3">
    <source>
        <dbReference type="Proteomes" id="UP000008311"/>
    </source>
</evidence>
<accession>B9THY7</accession>
<sequence>RRCAQWPLSGRSGAAVRAHPVGTVERVAGHRAQGDRPAGGPGPGGAPSRFRQLYRAAHRAAVVQPHQFFGATAAARPHSRLALAQARHRCADAGGAAEPGPVAVFQGGAAGAPAPGGRCGDGVRGVGVAANRAERPERGRQLAVSVSGQHQQGAGPRPAAHPGDERVGRAGQAAGRAGRAGAAVHHAYCLSGNWRGDGADPFVLP</sequence>
<dbReference type="AlphaFoldDB" id="B9THY7"/>
<evidence type="ECO:0000313" key="2">
    <source>
        <dbReference type="EMBL" id="EEF24528.1"/>
    </source>
</evidence>
<dbReference type="InParanoid" id="B9THY7"/>
<keyword evidence="3" id="KW-1185">Reference proteome</keyword>
<protein>
    <submittedName>
        <fullName evidence="2">Fatty acyl-responsive regulator, putative</fullName>
    </submittedName>
</protein>
<feature type="region of interest" description="Disordered" evidence="1">
    <location>
        <begin position="28"/>
        <end position="47"/>
    </location>
</feature>
<feature type="non-terminal residue" evidence="2">
    <location>
        <position position="1"/>
    </location>
</feature>